<dbReference type="Gene3D" id="1.10.20.10">
    <property type="entry name" value="Histone, subunit A"/>
    <property type="match status" value="1"/>
</dbReference>
<keyword evidence="15" id="KW-1185">Reference proteome</keyword>
<gene>
    <name evidence="14" type="ORF">ARMOST_09212</name>
</gene>
<dbReference type="PROSITE" id="PS00322">
    <property type="entry name" value="HISTONE_H3_1"/>
    <property type="match status" value="1"/>
</dbReference>
<dbReference type="SMART" id="SM00428">
    <property type="entry name" value="H3"/>
    <property type="match status" value="1"/>
</dbReference>
<dbReference type="GO" id="GO:0005744">
    <property type="term" value="C:TIM23 mitochondrial import inner membrane translocase complex"/>
    <property type="evidence" value="ECO:0007669"/>
    <property type="project" value="InterPro"/>
</dbReference>
<evidence type="ECO:0000256" key="2">
    <source>
        <dbReference type="ARBA" id="ARBA00010343"/>
    </source>
</evidence>
<dbReference type="GO" id="GO:0030150">
    <property type="term" value="P:protein import into mitochondrial matrix"/>
    <property type="evidence" value="ECO:0007669"/>
    <property type="project" value="InterPro"/>
</dbReference>
<dbReference type="GO" id="GO:0000786">
    <property type="term" value="C:nucleosome"/>
    <property type="evidence" value="ECO:0007669"/>
    <property type="project" value="UniProtKB-KW"/>
</dbReference>
<keyword evidence="10" id="KW-0238">DNA-binding</keyword>
<reference evidence="15" key="1">
    <citation type="journal article" date="2017" name="Nat. Ecol. Evol.">
        <title>Genome expansion and lineage-specific genetic innovations in the forest pathogenic fungi Armillaria.</title>
        <authorList>
            <person name="Sipos G."/>
            <person name="Prasanna A.N."/>
            <person name="Walter M.C."/>
            <person name="O'Connor E."/>
            <person name="Balint B."/>
            <person name="Krizsan K."/>
            <person name="Kiss B."/>
            <person name="Hess J."/>
            <person name="Varga T."/>
            <person name="Slot J."/>
            <person name="Riley R."/>
            <person name="Boka B."/>
            <person name="Rigling D."/>
            <person name="Barry K."/>
            <person name="Lee J."/>
            <person name="Mihaltcheva S."/>
            <person name="LaButti K."/>
            <person name="Lipzen A."/>
            <person name="Waldron R."/>
            <person name="Moloney N.M."/>
            <person name="Sperisen C."/>
            <person name="Kredics L."/>
            <person name="Vagvoelgyi C."/>
            <person name="Patrignani A."/>
            <person name="Fitzpatrick D."/>
            <person name="Nagy I."/>
            <person name="Doyle S."/>
            <person name="Anderson J.B."/>
            <person name="Grigoriev I.V."/>
            <person name="Gueldener U."/>
            <person name="Muensterkoetter M."/>
            <person name="Nagy L.G."/>
        </authorList>
    </citation>
    <scope>NUCLEOTIDE SEQUENCE [LARGE SCALE GENOMIC DNA]</scope>
    <source>
        <strain evidence="15">C18/9</strain>
    </source>
</reference>
<evidence type="ECO:0000259" key="13">
    <source>
        <dbReference type="Pfam" id="PF00125"/>
    </source>
</evidence>
<dbReference type="Proteomes" id="UP000219338">
    <property type="component" value="Unassembled WGS sequence"/>
</dbReference>
<dbReference type="SUPFAM" id="SSF47113">
    <property type="entry name" value="Histone-fold"/>
    <property type="match status" value="1"/>
</dbReference>
<keyword evidence="12" id="KW-0812">Transmembrane</keyword>
<feature type="domain" description="Core Histone H2A/H2B/H3" evidence="13">
    <location>
        <begin position="45"/>
        <end position="132"/>
    </location>
</feature>
<evidence type="ECO:0000313" key="15">
    <source>
        <dbReference type="Proteomes" id="UP000219338"/>
    </source>
</evidence>
<dbReference type="STRING" id="47428.A0A284RAS7"/>
<dbReference type="CDD" id="cd22911">
    <property type="entry name" value="HFD_H3"/>
    <property type="match status" value="1"/>
</dbReference>
<keyword evidence="7" id="KW-0488">Methylation</keyword>
<dbReference type="GO" id="GO:0003677">
    <property type="term" value="F:DNA binding"/>
    <property type="evidence" value="ECO:0007669"/>
    <property type="project" value="InterPro"/>
</dbReference>
<dbReference type="FunFam" id="1.10.20.10:FF:000001">
    <property type="entry name" value="Histone H3"/>
    <property type="match status" value="1"/>
</dbReference>
<dbReference type="PROSITE" id="PS00959">
    <property type="entry name" value="HISTONE_H3_2"/>
    <property type="match status" value="1"/>
</dbReference>
<protein>
    <recommendedName>
        <fullName evidence="5">Histone H3</fullName>
    </recommendedName>
    <alternativeName>
        <fullName evidence="3 4">mitochondrial import inner membrane translocase subunit TIM21</fullName>
    </alternativeName>
</protein>
<dbReference type="InterPro" id="IPR013261">
    <property type="entry name" value="Tim21"/>
</dbReference>
<dbReference type="InterPro" id="IPR009072">
    <property type="entry name" value="Histone-fold"/>
</dbReference>
<sequence length="481" mass="54090">MARTKQTARKSTGGKAPRKQLAAKSARKTASNAAGGVKKPHRFRPGTVALREIRRYQKSTELLIRKLPFQRLVREIAQDFKTDLRFQSSAVMALQEAAEAYLVSLFEDTNLAAIHAKRVTIQPKDLALARRLRAAIASPSFSIKSRLVLRRNTRFYTTHRDTPGLSQSLDTKRQRVRPAQSAGPFQLGVSQSSFGSEEKVKKWSELNATGKVKRTTARTTNLTVILFGAGLSAVLVYCLTSELFSKNSPTVLHNDACERLKASPQVAKYLHGPLTFHNNPPSLGRPRHRNHHVTSEIMLDSTGREHMFLNFFVQGRPPGETRSESKYEAVTSWIRDASSSISELTVDGATEWMKDRKKYLSEQFKRVFRYLTGAPVPPSSQPAFASADTGSKEKEENTVWQFAGMFSSLRRSRGNPEPPADGRVFTDGEVHAELVMNNDGYFVFRYILVDIPNSREQHPIRVFVERAGGVRESEPVRRWYA</sequence>
<dbReference type="Pfam" id="PF00125">
    <property type="entry name" value="Histone"/>
    <property type="match status" value="1"/>
</dbReference>
<feature type="transmembrane region" description="Helical" evidence="12">
    <location>
        <begin position="222"/>
        <end position="244"/>
    </location>
</feature>
<evidence type="ECO:0000256" key="5">
    <source>
        <dbReference type="ARBA" id="ARBA00020835"/>
    </source>
</evidence>
<accession>A0A284RAS7</accession>
<keyword evidence="12" id="KW-1133">Transmembrane helix</keyword>
<keyword evidence="12" id="KW-0472">Membrane</keyword>
<feature type="region of interest" description="Disordered" evidence="11">
    <location>
        <begin position="1"/>
        <end position="42"/>
    </location>
</feature>
<name>A0A284RAS7_ARMOS</name>
<evidence type="ECO:0000313" key="14">
    <source>
        <dbReference type="EMBL" id="SJL05876.1"/>
    </source>
</evidence>
<dbReference type="PANTHER" id="PTHR11426">
    <property type="entry name" value="HISTONE H3"/>
    <property type="match status" value="1"/>
</dbReference>
<comment type="similarity">
    <text evidence="2">Belongs to the histone H3 family.</text>
</comment>
<dbReference type="OrthoDB" id="436405at2759"/>
<dbReference type="InterPro" id="IPR000164">
    <property type="entry name" value="Histone_H3/CENP-A"/>
</dbReference>
<dbReference type="AlphaFoldDB" id="A0A284RAS7"/>
<organism evidence="14 15">
    <name type="scientific">Armillaria ostoyae</name>
    <name type="common">Armillaria root rot fungus</name>
    <dbReference type="NCBI Taxonomy" id="47428"/>
    <lineage>
        <taxon>Eukaryota</taxon>
        <taxon>Fungi</taxon>
        <taxon>Dikarya</taxon>
        <taxon>Basidiomycota</taxon>
        <taxon>Agaricomycotina</taxon>
        <taxon>Agaricomycetes</taxon>
        <taxon>Agaricomycetidae</taxon>
        <taxon>Agaricales</taxon>
        <taxon>Marasmiineae</taxon>
        <taxon>Physalacriaceae</taxon>
        <taxon>Armillaria</taxon>
    </lineage>
</organism>
<evidence type="ECO:0000256" key="6">
    <source>
        <dbReference type="ARBA" id="ARBA00022454"/>
    </source>
</evidence>
<dbReference type="InterPro" id="IPR007125">
    <property type="entry name" value="H2A/H2B/H3"/>
</dbReference>
<evidence type="ECO:0000256" key="12">
    <source>
        <dbReference type="SAM" id="Phobius"/>
    </source>
</evidence>
<evidence type="ECO:0000256" key="10">
    <source>
        <dbReference type="ARBA" id="ARBA00023269"/>
    </source>
</evidence>
<dbReference type="PRINTS" id="PR00622">
    <property type="entry name" value="HISTONEH3"/>
</dbReference>
<dbReference type="EMBL" id="FUEG01000006">
    <property type="protein sequence ID" value="SJL05876.1"/>
    <property type="molecule type" value="Genomic_DNA"/>
</dbReference>
<evidence type="ECO:0000256" key="1">
    <source>
        <dbReference type="ARBA" id="ARBA00004286"/>
    </source>
</evidence>
<dbReference type="GO" id="GO:0030527">
    <property type="term" value="F:structural constituent of chromatin"/>
    <property type="evidence" value="ECO:0007669"/>
    <property type="project" value="InterPro"/>
</dbReference>
<dbReference type="GO" id="GO:0005654">
    <property type="term" value="C:nucleoplasm"/>
    <property type="evidence" value="ECO:0007669"/>
    <property type="project" value="UniProtKB-ARBA"/>
</dbReference>
<evidence type="ECO:0000256" key="8">
    <source>
        <dbReference type="ARBA" id="ARBA00022553"/>
    </source>
</evidence>
<evidence type="ECO:0000256" key="7">
    <source>
        <dbReference type="ARBA" id="ARBA00022481"/>
    </source>
</evidence>
<dbReference type="Pfam" id="PF08294">
    <property type="entry name" value="TIM21"/>
    <property type="match status" value="1"/>
</dbReference>
<dbReference type="InterPro" id="IPR038552">
    <property type="entry name" value="Tim21_IMS_sf"/>
</dbReference>
<evidence type="ECO:0000256" key="4">
    <source>
        <dbReference type="ARBA" id="ARBA00020726"/>
    </source>
</evidence>
<proteinExistence type="inferred from homology"/>
<evidence type="ECO:0000256" key="3">
    <source>
        <dbReference type="ARBA" id="ARBA00020213"/>
    </source>
</evidence>
<dbReference type="GO" id="GO:0046982">
    <property type="term" value="F:protein heterodimerization activity"/>
    <property type="evidence" value="ECO:0007669"/>
    <property type="project" value="InterPro"/>
</dbReference>
<comment type="subcellular location">
    <subcellularLocation>
        <location evidence="1">Chromosome</location>
    </subcellularLocation>
</comment>
<keyword evidence="9" id="KW-0007">Acetylation</keyword>
<dbReference type="Gene3D" id="3.10.450.320">
    <property type="entry name" value="Mitochondrial import inner membrane translocase subunit Tim21"/>
    <property type="match status" value="1"/>
</dbReference>
<keyword evidence="8" id="KW-0597">Phosphoprotein</keyword>
<keyword evidence="10" id="KW-0544">Nucleosome core</keyword>
<evidence type="ECO:0000256" key="11">
    <source>
        <dbReference type="SAM" id="MobiDB-lite"/>
    </source>
</evidence>
<evidence type="ECO:0000256" key="9">
    <source>
        <dbReference type="ARBA" id="ARBA00022990"/>
    </source>
</evidence>
<keyword evidence="6" id="KW-0158">Chromosome</keyword>
<dbReference type="OMA" id="HNDACER"/>